<organism evidence="1 2">
    <name type="scientific">Entomophthora muscae</name>
    <dbReference type="NCBI Taxonomy" id="34485"/>
    <lineage>
        <taxon>Eukaryota</taxon>
        <taxon>Fungi</taxon>
        <taxon>Fungi incertae sedis</taxon>
        <taxon>Zoopagomycota</taxon>
        <taxon>Entomophthoromycotina</taxon>
        <taxon>Entomophthoromycetes</taxon>
        <taxon>Entomophthorales</taxon>
        <taxon>Entomophthoraceae</taxon>
        <taxon>Entomophthora</taxon>
    </lineage>
</organism>
<name>A0ACC2S4F5_9FUNG</name>
<evidence type="ECO:0000313" key="1">
    <source>
        <dbReference type="EMBL" id="KAJ9057191.1"/>
    </source>
</evidence>
<dbReference type="EMBL" id="QTSX02005817">
    <property type="protein sequence ID" value="KAJ9057191.1"/>
    <property type="molecule type" value="Genomic_DNA"/>
</dbReference>
<protein>
    <submittedName>
        <fullName evidence="1">Uncharacterized protein</fullName>
    </submittedName>
</protein>
<comment type="caution">
    <text evidence="1">The sequence shown here is derived from an EMBL/GenBank/DDBJ whole genome shotgun (WGS) entry which is preliminary data.</text>
</comment>
<accession>A0ACC2S4F5</accession>
<gene>
    <name evidence="1" type="ORF">DSO57_1024953</name>
</gene>
<dbReference type="Proteomes" id="UP001165960">
    <property type="component" value="Unassembled WGS sequence"/>
</dbReference>
<reference evidence="1" key="1">
    <citation type="submission" date="2022-04" db="EMBL/GenBank/DDBJ databases">
        <title>Genome of the entomopathogenic fungus Entomophthora muscae.</title>
        <authorList>
            <person name="Elya C."/>
            <person name="Lovett B.R."/>
            <person name="Lee E."/>
            <person name="Macias A.M."/>
            <person name="Hajek A.E."/>
            <person name="De Bivort B.L."/>
            <person name="Kasson M.T."/>
            <person name="De Fine Licht H.H."/>
            <person name="Stajich J.E."/>
        </authorList>
    </citation>
    <scope>NUCLEOTIDE SEQUENCE</scope>
    <source>
        <strain evidence="1">Berkeley</strain>
    </source>
</reference>
<keyword evidence="2" id="KW-1185">Reference proteome</keyword>
<evidence type="ECO:0000313" key="2">
    <source>
        <dbReference type="Proteomes" id="UP001165960"/>
    </source>
</evidence>
<proteinExistence type="predicted"/>
<sequence length="306" mass="34397">MSRNNEPYFSNPFADSAEDPFQDPAVVAARQSQTSYALEDNSPPLESVQLNSTNEPNNAQQNSQRERELAEREAQLAARERSLQQQAENLRLQGGKPPNFPPFHPIYYMDIEVEIPEPSRKLVRTLFQSWFAFIGIGVINFVSSVLNLASKPAGLESTGTTFGTALLYMLLMPFPSFFFWYRPVYNAFMKERAFFYFVFFVFNGFHILYLIYMTIGIPGTGSCGLINTIIVLADRQVLASIFGFFTVALWAALALLNAYLFLQVHRHCQEAGHSFSDAKNEAMSRAARSGVARDAAGSYVQQQFSA</sequence>